<dbReference type="InterPro" id="IPR035919">
    <property type="entry name" value="EAL_sf"/>
</dbReference>
<proteinExistence type="predicted"/>
<dbReference type="NCBIfam" id="TIGR00254">
    <property type="entry name" value="GGDEF"/>
    <property type="match status" value="1"/>
</dbReference>
<dbReference type="SUPFAM" id="SSF141868">
    <property type="entry name" value="EAL domain-like"/>
    <property type="match status" value="1"/>
</dbReference>
<evidence type="ECO:0000259" key="2">
    <source>
        <dbReference type="PROSITE" id="PS50112"/>
    </source>
</evidence>
<dbReference type="PROSITE" id="PS50112">
    <property type="entry name" value="PAS"/>
    <property type="match status" value="1"/>
</dbReference>
<dbReference type="CDD" id="cd01949">
    <property type="entry name" value="GGDEF"/>
    <property type="match status" value="1"/>
</dbReference>
<dbReference type="SMART" id="SM00267">
    <property type="entry name" value="GGDEF"/>
    <property type="match status" value="1"/>
</dbReference>
<dbReference type="SMART" id="SM00091">
    <property type="entry name" value="PAS"/>
    <property type="match status" value="1"/>
</dbReference>
<dbReference type="SUPFAM" id="SSF55073">
    <property type="entry name" value="Nucleotide cyclase"/>
    <property type="match status" value="1"/>
</dbReference>
<dbReference type="Pfam" id="PF03707">
    <property type="entry name" value="MHYT"/>
    <property type="match status" value="2"/>
</dbReference>
<protein>
    <submittedName>
        <fullName evidence="6">EAL domain-containing protein</fullName>
    </submittedName>
</protein>
<feature type="transmembrane region" description="Helical" evidence="1">
    <location>
        <begin position="110"/>
        <end position="132"/>
    </location>
</feature>
<evidence type="ECO:0000259" key="4">
    <source>
        <dbReference type="PROSITE" id="PS50887"/>
    </source>
</evidence>
<evidence type="ECO:0000259" key="5">
    <source>
        <dbReference type="PROSITE" id="PS50924"/>
    </source>
</evidence>
<evidence type="ECO:0000256" key="1">
    <source>
        <dbReference type="PROSITE-ProRule" id="PRU00244"/>
    </source>
</evidence>
<evidence type="ECO:0000313" key="6">
    <source>
        <dbReference type="EMBL" id="MBD0380796.1"/>
    </source>
</evidence>
<dbReference type="FunFam" id="3.20.20.450:FF:000001">
    <property type="entry name" value="Cyclic di-GMP phosphodiesterase yahA"/>
    <property type="match status" value="1"/>
</dbReference>
<keyword evidence="1" id="KW-0812">Transmembrane</keyword>
<feature type="domain" description="PAS" evidence="2">
    <location>
        <begin position="247"/>
        <end position="311"/>
    </location>
</feature>
<dbReference type="AlphaFoldDB" id="A0A926KPZ2"/>
<feature type="domain" description="EAL" evidence="3">
    <location>
        <begin position="527"/>
        <end position="781"/>
    </location>
</feature>
<feature type="transmembrane region" description="Helical" evidence="1">
    <location>
        <begin position="12"/>
        <end position="33"/>
    </location>
</feature>
<evidence type="ECO:0000313" key="7">
    <source>
        <dbReference type="Proteomes" id="UP000650466"/>
    </source>
</evidence>
<dbReference type="Gene3D" id="3.20.20.450">
    <property type="entry name" value="EAL domain"/>
    <property type="match status" value="1"/>
</dbReference>
<feature type="transmembrane region" description="Helical" evidence="1">
    <location>
        <begin position="77"/>
        <end position="98"/>
    </location>
</feature>
<dbReference type="CDD" id="cd01948">
    <property type="entry name" value="EAL"/>
    <property type="match status" value="1"/>
</dbReference>
<feature type="transmembrane region" description="Helical" evidence="1">
    <location>
        <begin position="45"/>
        <end position="71"/>
    </location>
</feature>
<feature type="domain" description="GGDEF" evidence="4">
    <location>
        <begin position="400"/>
        <end position="518"/>
    </location>
</feature>
<comment type="caution">
    <text evidence="6">The sequence shown here is derived from an EMBL/GenBank/DDBJ whole genome shotgun (WGS) entry which is preliminary data.</text>
</comment>
<evidence type="ECO:0000259" key="3">
    <source>
        <dbReference type="PROSITE" id="PS50883"/>
    </source>
</evidence>
<dbReference type="InterPro" id="IPR001633">
    <property type="entry name" value="EAL_dom"/>
</dbReference>
<dbReference type="Gene3D" id="3.30.70.270">
    <property type="match status" value="1"/>
</dbReference>
<dbReference type="Proteomes" id="UP000650466">
    <property type="component" value="Unassembled WGS sequence"/>
</dbReference>
<gene>
    <name evidence="6" type="ORF">ICC18_11765</name>
</gene>
<dbReference type="InterPro" id="IPR029787">
    <property type="entry name" value="Nucleotide_cyclase"/>
</dbReference>
<dbReference type="PANTHER" id="PTHR44757">
    <property type="entry name" value="DIGUANYLATE CYCLASE DGCP"/>
    <property type="match status" value="1"/>
</dbReference>
<dbReference type="CDD" id="cd00130">
    <property type="entry name" value="PAS"/>
    <property type="match status" value="1"/>
</dbReference>
<dbReference type="SUPFAM" id="SSF55785">
    <property type="entry name" value="PYP-like sensor domain (PAS domain)"/>
    <property type="match status" value="1"/>
</dbReference>
<feature type="domain" description="MHYT" evidence="5">
    <location>
        <begin position="9"/>
        <end position="194"/>
    </location>
</feature>
<dbReference type="InterPro" id="IPR005330">
    <property type="entry name" value="MHYT_dom"/>
</dbReference>
<keyword evidence="1" id="KW-0472">Membrane</keyword>
<dbReference type="Pfam" id="PF00563">
    <property type="entry name" value="EAL"/>
    <property type="match status" value="1"/>
</dbReference>
<dbReference type="SMART" id="SM00052">
    <property type="entry name" value="EAL"/>
    <property type="match status" value="1"/>
</dbReference>
<dbReference type="InterPro" id="IPR052155">
    <property type="entry name" value="Biofilm_reg_signaling"/>
</dbReference>
<keyword evidence="7" id="KW-1185">Reference proteome</keyword>
<accession>A0A926KPZ2</accession>
<dbReference type="GO" id="GO:0016020">
    <property type="term" value="C:membrane"/>
    <property type="evidence" value="ECO:0007669"/>
    <property type="project" value="UniProtKB-UniRule"/>
</dbReference>
<organism evidence="6 7">
    <name type="scientific">Paenibacillus sedimenti</name>
    <dbReference type="NCBI Taxonomy" id="2770274"/>
    <lineage>
        <taxon>Bacteria</taxon>
        <taxon>Bacillati</taxon>
        <taxon>Bacillota</taxon>
        <taxon>Bacilli</taxon>
        <taxon>Bacillales</taxon>
        <taxon>Paenibacillaceae</taxon>
        <taxon>Paenibacillus</taxon>
    </lineage>
</organism>
<dbReference type="PROSITE" id="PS50887">
    <property type="entry name" value="GGDEF"/>
    <property type="match status" value="1"/>
</dbReference>
<dbReference type="InterPro" id="IPR000014">
    <property type="entry name" value="PAS"/>
</dbReference>
<feature type="transmembrane region" description="Helical" evidence="1">
    <location>
        <begin position="208"/>
        <end position="228"/>
    </location>
</feature>
<dbReference type="InterPro" id="IPR000160">
    <property type="entry name" value="GGDEF_dom"/>
</dbReference>
<dbReference type="EMBL" id="JACVVD010000003">
    <property type="protein sequence ID" value="MBD0380796.1"/>
    <property type="molecule type" value="Genomic_DNA"/>
</dbReference>
<feature type="transmembrane region" description="Helical" evidence="1">
    <location>
        <begin position="175"/>
        <end position="196"/>
    </location>
</feature>
<dbReference type="Pfam" id="PF00990">
    <property type="entry name" value="GGDEF"/>
    <property type="match status" value="1"/>
</dbReference>
<dbReference type="InterPro" id="IPR043128">
    <property type="entry name" value="Rev_trsase/Diguanyl_cyclase"/>
</dbReference>
<dbReference type="RefSeq" id="WP_188174560.1">
    <property type="nucleotide sequence ID" value="NZ_JACVVD010000003.1"/>
</dbReference>
<dbReference type="Pfam" id="PF13426">
    <property type="entry name" value="PAS_9"/>
    <property type="match status" value="1"/>
</dbReference>
<dbReference type="PROSITE" id="PS50924">
    <property type="entry name" value="MHYT"/>
    <property type="match status" value="1"/>
</dbReference>
<name>A0A926KPZ2_9BACL</name>
<keyword evidence="1" id="KW-1133">Transmembrane helix</keyword>
<sequence>MHHSATDTYNIYLVLLSFVIALLASYTSLNLARKVSVSYGWYQKLRILCSAVVMGVGIWSMHFIAMLAYPLPSGVTYHTYTVIISTVVAITGALVGFFVTFHSKLKIPKLIIGGTFMGFAISGMHYIGMAALQNVTIRYQPVPFTLSIIIAVIASITALHLSFSRNQKMTISGLIMGAAITGMHYTGMSAAVMTPIHQPSSNATNMDFFVMAMYIAFGTIVIFAISLISSLSADRRLAEQIALKASILESAVDSIMMFNSRGWIIEFNPAAEATFGYSRKDALGRTLFDFLFPFDQDGQEAAALYRLLAKKDDSVIGKRIQMKAYRSDRSEFPAEITITGIHYDGKHVYTAYLRDLTELKKSEEMIRQLAYFDLLTGLPNRNQFNQLFIDTLDKARLHHQKVAVLFLDIYRFKLVNDTLGHQVGDQVLQKFSALLSRCLEDQSSVSRLSGDEFVILYPLENREAATHQAERDIFVSTSIGIALYPDDEVSPEILLKNADQAMYAAKERGKNNYQFFEQEMNFIFSRKNAIEQSLRHAIENNELSLAYQPKFHIPTGKIIGVEALARWDSAQMGSVSPKEFIPIAEESGQIVAIGEWVLLTACSQMKRWHDAGMEPVPIAVNLSPSQFHQEHVVNTILNLLKQSRLDAKYLELEITERIAMNMSNHTIEKLDDLKREGVSITIDDFGTGSSSLNYLRKFPIDTIKIDKSFVHDISAFSKDSSIIEVIIAIARSFKLDILAEGVETQEQLAFLESHGCQQVQGYMFCVPLSAEQFEANYIFSNRAAGSKRAR</sequence>
<dbReference type="NCBIfam" id="TIGR00229">
    <property type="entry name" value="sensory_box"/>
    <property type="match status" value="1"/>
</dbReference>
<dbReference type="InterPro" id="IPR035965">
    <property type="entry name" value="PAS-like_dom_sf"/>
</dbReference>
<dbReference type="Gene3D" id="3.30.450.20">
    <property type="entry name" value="PAS domain"/>
    <property type="match status" value="1"/>
</dbReference>
<reference evidence="6" key="1">
    <citation type="submission" date="2020-09" db="EMBL/GenBank/DDBJ databases">
        <title>Draft Genome Sequence of Paenibacillus sp. WST5.</title>
        <authorList>
            <person name="Bao Z."/>
        </authorList>
    </citation>
    <scope>NUCLEOTIDE SEQUENCE</scope>
    <source>
        <strain evidence="6">WST5</strain>
    </source>
</reference>
<feature type="transmembrane region" description="Helical" evidence="1">
    <location>
        <begin position="144"/>
        <end position="163"/>
    </location>
</feature>
<dbReference type="PANTHER" id="PTHR44757:SF2">
    <property type="entry name" value="BIOFILM ARCHITECTURE MAINTENANCE PROTEIN MBAA"/>
    <property type="match status" value="1"/>
</dbReference>
<dbReference type="PROSITE" id="PS50883">
    <property type="entry name" value="EAL"/>
    <property type="match status" value="1"/>
</dbReference>